<feature type="transmembrane region" description="Helical" evidence="6">
    <location>
        <begin position="227"/>
        <end position="247"/>
    </location>
</feature>
<evidence type="ECO:0000259" key="7">
    <source>
        <dbReference type="SMART" id="SM00849"/>
    </source>
</evidence>
<feature type="transmembrane region" description="Helical" evidence="6">
    <location>
        <begin position="6"/>
        <end position="33"/>
    </location>
</feature>
<keyword evidence="3 6" id="KW-0812">Transmembrane</keyword>
<protein>
    <submittedName>
        <fullName evidence="8">ComEC/Rec2 family competence protein</fullName>
    </submittedName>
</protein>
<keyword evidence="2" id="KW-1003">Cell membrane</keyword>
<dbReference type="SUPFAM" id="SSF56281">
    <property type="entry name" value="Metallo-hydrolase/oxidoreductase"/>
    <property type="match status" value="1"/>
</dbReference>
<accession>A0A934W174</accession>
<dbReference type="RefSeq" id="WP_200554900.1">
    <property type="nucleotide sequence ID" value="NZ_JAEPES010000001.1"/>
</dbReference>
<dbReference type="InterPro" id="IPR004477">
    <property type="entry name" value="ComEC_N"/>
</dbReference>
<dbReference type="PANTHER" id="PTHR30619">
    <property type="entry name" value="DNA INTERNALIZATION/COMPETENCE PROTEIN COMEC/REC2"/>
    <property type="match status" value="1"/>
</dbReference>
<name>A0A934W174_9MICO</name>
<dbReference type="GO" id="GO:0005886">
    <property type="term" value="C:plasma membrane"/>
    <property type="evidence" value="ECO:0007669"/>
    <property type="project" value="UniProtKB-SubCell"/>
</dbReference>
<evidence type="ECO:0000256" key="1">
    <source>
        <dbReference type="ARBA" id="ARBA00004651"/>
    </source>
</evidence>
<dbReference type="Proteomes" id="UP000636458">
    <property type="component" value="Unassembled WGS sequence"/>
</dbReference>
<keyword evidence="4 6" id="KW-1133">Transmembrane helix</keyword>
<sequence>MAIPVAAAWAVTAVMIGMPGVLPWAVGALVALAVGTAVLGRRWRWLLVVSLACATAAVPVSLAAAQAGARHPAALVEAARAGRQVTVLLVVDETMRDGHPFAATLTDASFGETALSASVPIAVFPQRGEVVQRAAIGSTVSARGVLVAEDPGESAAFRFFVSGDQRVVRGPPWFLAWADGLRADFRRLVADLPGDGARLLPGLSIGDTSAVTDELDASMKASSLTHLTAVSGANCAVIIALVMLAGARLGLPRGGRIGISLVVLLGFVVLVTPEPSVLRAAVMAGIVLAALASGRPTRGLPVLALAVIVLLIVDPWLARSYGFALSVLATGGLLLLARPLAGALARWLPMPLAVALSVPLAAQLACQPVLILLNPSIPTYGVIANVLAEPAAPVATVLGLVACVLAPWVPPLAHLVAAIAWVPSAWIAAVAGFFAGLPGNALAWPGGVVGVVLIGVMSALVMMLALGVGGRRGRRVFGVLVAASSVGYLGVVAGDHVRGELSRPADWQIAACDIGQGDAVLVRSLGTVALIDTGPDPKLLSGCLDTLGISRIDLLVLSHYDLDHVGGTPAVFGRVDRALLGPVADKNDQRLADDLAAHGAAVEHVSKGMTGVLGELGWEVLWPKAKLAGVQPGNDASVTLRFRGVGACAGGCLSALFLGDLGEQPQTLLMAANRLDHVAVVKVAHHGSADQNERLYGAISADVGVIGVGADNDYGHPTDALLGILRSSGTAITRTDLQGMVLISARVDGGETIWTERSPPGDRLSRH</sequence>
<feature type="transmembrane region" description="Helical" evidence="6">
    <location>
        <begin position="476"/>
        <end position="494"/>
    </location>
</feature>
<keyword evidence="5 6" id="KW-0472">Membrane</keyword>
<dbReference type="InterPro" id="IPR036866">
    <property type="entry name" value="RibonucZ/Hydroxyglut_hydro"/>
</dbReference>
<dbReference type="CDD" id="cd07731">
    <property type="entry name" value="ComA-like_MBL-fold"/>
    <property type="match status" value="1"/>
</dbReference>
<feature type="transmembrane region" description="Helical" evidence="6">
    <location>
        <begin position="323"/>
        <end position="345"/>
    </location>
</feature>
<comment type="caution">
    <text evidence="8">The sequence shown here is derived from an EMBL/GenBank/DDBJ whole genome shotgun (WGS) entry which is preliminary data.</text>
</comment>
<organism evidence="8 9">
    <name type="scientific">Lacisediminihabitans changchengi</name>
    <dbReference type="NCBI Taxonomy" id="2787634"/>
    <lineage>
        <taxon>Bacteria</taxon>
        <taxon>Bacillati</taxon>
        <taxon>Actinomycetota</taxon>
        <taxon>Actinomycetes</taxon>
        <taxon>Micrococcales</taxon>
        <taxon>Microbacteriaceae</taxon>
        <taxon>Lacisediminihabitans</taxon>
    </lineage>
</organism>
<dbReference type="AlphaFoldDB" id="A0A934W174"/>
<gene>
    <name evidence="8" type="ORF">IV501_02920</name>
</gene>
<feature type="transmembrane region" description="Helical" evidence="6">
    <location>
        <begin position="300"/>
        <end position="317"/>
    </location>
</feature>
<evidence type="ECO:0000256" key="6">
    <source>
        <dbReference type="SAM" id="Phobius"/>
    </source>
</evidence>
<dbReference type="Gene3D" id="3.60.15.10">
    <property type="entry name" value="Ribonuclease Z/Hydroxyacylglutathione hydrolase-like"/>
    <property type="match status" value="1"/>
</dbReference>
<dbReference type="SMART" id="SM00849">
    <property type="entry name" value="Lactamase_B"/>
    <property type="match status" value="1"/>
</dbReference>
<reference evidence="8" key="1">
    <citation type="submission" date="2021-01" db="EMBL/GenBank/DDBJ databases">
        <title>Lacisediminihabitans sp. nov. strain G11-30, isolated from Antarctic Soil.</title>
        <authorList>
            <person name="Li J."/>
        </authorList>
    </citation>
    <scope>NUCLEOTIDE SEQUENCE</scope>
    <source>
        <strain evidence="8">G11-30</strain>
    </source>
</reference>
<feature type="transmembrane region" description="Helical" evidence="6">
    <location>
        <begin position="416"/>
        <end position="436"/>
    </location>
</feature>
<dbReference type="EMBL" id="JAEPES010000001">
    <property type="protein sequence ID" value="MBK4346578.1"/>
    <property type="molecule type" value="Genomic_DNA"/>
</dbReference>
<dbReference type="InterPro" id="IPR001279">
    <property type="entry name" value="Metallo-B-lactamas"/>
</dbReference>
<evidence type="ECO:0000256" key="2">
    <source>
        <dbReference type="ARBA" id="ARBA00022475"/>
    </source>
</evidence>
<evidence type="ECO:0000256" key="4">
    <source>
        <dbReference type="ARBA" id="ARBA00022989"/>
    </source>
</evidence>
<feature type="transmembrane region" description="Helical" evidence="6">
    <location>
        <begin position="352"/>
        <end position="371"/>
    </location>
</feature>
<feature type="transmembrane region" description="Helical" evidence="6">
    <location>
        <begin position="277"/>
        <end position="293"/>
    </location>
</feature>
<feature type="transmembrane region" description="Helical" evidence="6">
    <location>
        <begin position="45"/>
        <end position="65"/>
    </location>
</feature>
<dbReference type="InterPro" id="IPR035681">
    <property type="entry name" value="ComA-like_MBL"/>
</dbReference>
<evidence type="ECO:0000256" key="3">
    <source>
        <dbReference type="ARBA" id="ARBA00022692"/>
    </source>
</evidence>
<proteinExistence type="predicted"/>
<feature type="transmembrane region" description="Helical" evidence="6">
    <location>
        <begin position="391"/>
        <end position="409"/>
    </location>
</feature>
<evidence type="ECO:0000313" key="9">
    <source>
        <dbReference type="Proteomes" id="UP000636458"/>
    </source>
</evidence>
<dbReference type="Pfam" id="PF00753">
    <property type="entry name" value="Lactamase_B"/>
    <property type="match status" value="1"/>
</dbReference>
<dbReference type="Pfam" id="PF03772">
    <property type="entry name" value="Competence"/>
    <property type="match status" value="1"/>
</dbReference>
<comment type="subcellular location">
    <subcellularLocation>
        <location evidence="1">Cell membrane</location>
        <topology evidence="1">Multi-pass membrane protein</topology>
    </subcellularLocation>
</comment>
<dbReference type="PANTHER" id="PTHR30619:SF1">
    <property type="entry name" value="RECOMBINATION PROTEIN 2"/>
    <property type="match status" value="1"/>
</dbReference>
<dbReference type="NCBIfam" id="TIGR00360">
    <property type="entry name" value="ComEC_N-term"/>
    <property type="match status" value="1"/>
</dbReference>
<evidence type="ECO:0000256" key="5">
    <source>
        <dbReference type="ARBA" id="ARBA00023136"/>
    </source>
</evidence>
<dbReference type="InterPro" id="IPR052159">
    <property type="entry name" value="Competence_DNA_uptake"/>
</dbReference>
<feature type="domain" description="Metallo-beta-lactamase" evidence="7">
    <location>
        <begin position="516"/>
        <end position="699"/>
    </location>
</feature>
<keyword evidence="9" id="KW-1185">Reference proteome</keyword>
<feature type="transmembrane region" description="Helical" evidence="6">
    <location>
        <begin position="442"/>
        <end position="464"/>
    </location>
</feature>
<feature type="transmembrane region" description="Helical" evidence="6">
    <location>
        <begin position="254"/>
        <end position="271"/>
    </location>
</feature>
<evidence type="ECO:0000313" key="8">
    <source>
        <dbReference type="EMBL" id="MBK4346578.1"/>
    </source>
</evidence>